<evidence type="ECO:0000313" key="2">
    <source>
        <dbReference type="Proteomes" id="UP001630127"/>
    </source>
</evidence>
<keyword evidence="2" id="KW-1185">Reference proteome</keyword>
<evidence type="ECO:0000313" key="1">
    <source>
        <dbReference type="EMBL" id="KAL3498622.1"/>
    </source>
</evidence>
<dbReference type="AlphaFoldDB" id="A0ABD2XWF7"/>
<name>A0ABD2XWF7_9GENT</name>
<organism evidence="1 2">
    <name type="scientific">Cinchona calisaya</name>
    <dbReference type="NCBI Taxonomy" id="153742"/>
    <lineage>
        <taxon>Eukaryota</taxon>
        <taxon>Viridiplantae</taxon>
        <taxon>Streptophyta</taxon>
        <taxon>Embryophyta</taxon>
        <taxon>Tracheophyta</taxon>
        <taxon>Spermatophyta</taxon>
        <taxon>Magnoliopsida</taxon>
        <taxon>eudicotyledons</taxon>
        <taxon>Gunneridae</taxon>
        <taxon>Pentapetalae</taxon>
        <taxon>asterids</taxon>
        <taxon>lamiids</taxon>
        <taxon>Gentianales</taxon>
        <taxon>Rubiaceae</taxon>
        <taxon>Cinchonoideae</taxon>
        <taxon>Cinchoneae</taxon>
        <taxon>Cinchona</taxon>
    </lineage>
</organism>
<gene>
    <name evidence="1" type="ORF">ACH5RR_041354</name>
</gene>
<comment type="caution">
    <text evidence="1">The sequence shown here is derived from an EMBL/GenBank/DDBJ whole genome shotgun (WGS) entry which is preliminary data.</text>
</comment>
<proteinExistence type="predicted"/>
<sequence length="197" mass="21851">MIRILNIVAVLRRNIAAGFQRIAANCVTEVAHPQDFEVLGKFLHYYSNKLRYYYELFKPIYNADKGAIVAPTTVTIGLHFAVAIIEGEKPATTNGCGNLFHGCSANTIAHVEKNEPASTQGKVVAVQGESLIMRIEEKPFKVVCVTLSHSSFESLTDDNSLDILDVNNRFGCPNHIRTICNDRIIGHDNKIAQDHEL</sequence>
<dbReference type="Proteomes" id="UP001630127">
    <property type="component" value="Unassembled WGS sequence"/>
</dbReference>
<accession>A0ABD2XWF7</accession>
<protein>
    <submittedName>
        <fullName evidence="1">Uncharacterized protein</fullName>
    </submittedName>
</protein>
<dbReference type="EMBL" id="JBJUIK010000017">
    <property type="protein sequence ID" value="KAL3498622.1"/>
    <property type="molecule type" value="Genomic_DNA"/>
</dbReference>
<reference evidence="1 2" key="1">
    <citation type="submission" date="2024-11" db="EMBL/GenBank/DDBJ databases">
        <title>A near-complete genome assembly of Cinchona calisaya.</title>
        <authorList>
            <person name="Lian D.C."/>
            <person name="Zhao X.W."/>
            <person name="Wei L."/>
        </authorList>
    </citation>
    <scope>NUCLEOTIDE SEQUENCE [LARGE SCALE GENOMIC DNA]</scope>
    <source>
        <tissue evidence="1">Nenye</tissue>
    </source>
</reference>